<name>A0A0D0B9R1_9AGAM</name>
<protein>
    <submittedName>
        <fullName evidence="2">Uncharacterized protein</fullName>
    </submittedName>
</protein>
<reference evidence="2 3" key="1">
    <citation type="submission" date="2014-04" db="EMBL/GenBank/DDBJ databases">
        <authorList>
            <consortium name="DOE Joint Genome Institute"/>
            <person name="Kuo A."/>
            <person name="Ruytinx J."/>
            <person name="Rineau F."/>
            <person name="Colpaert J."/>
            <person name="Kohler A."/>
            <person name="Nagy L.G."/>
            <person name="Floudas D."/>
            <person name="Copeland A."/>
            <person name="Barry K.W."/>
            <person name="Cichocki N."/>
            <person name="Veneault-Fourrey C."/>
            <person name="LaButti K."/>
            <person name="Lindquist E.A."/>
            <person name="Lipzen A."/>
            <person name="Lundell T."/>
            <person name="Morin E."/>
            <person name="Murat C."/>
            <person name="Sun H."/>
            <person name="Tunlid A."/>
            <person name="Henrissat B."/>
            <person name="Grigoriev I.V."/>
            <person name="Hibbett D.S."/>
            <person name="Martin F."/>
            <person name="Nordberg H.P."/>
            <person name="Cantor M.N."/>
            <person name="Hua S.X."/>
        </authorList>
    </citation>
    <scope>NUCLEOTIDE SEQUENCE [LARGE SCALE GENOMIC DNA]</scope>
    <source>
        <strain evidence="2 3">UH-Slu-Lm8-n1</strain>
    </source>
</reference>
<feature type="compositionally biased region" description="Low complexity" evidence="1">
    <location>
        <begin position="91"/>
        <end position="101"/>
    </location>
</feature>
<evidence type="ECO:0000313" key="2">
    <source>
        <dbReference type="EMBL" id="KIK40413.1"/>
    </source>
</evidence>
<dbReference type="InParanoid" id="A0A0D0B9R1"/>
<gene>
    <name evidence="2" type="ORF">CY34DRAFT_107775</name>
</gene>
<feature type="region of interest" description="Disordered" evidence="1">
    <location>
        <begin position="53"/>
        <end position="105"/>
    </location>
</feature>
<organism evidence="2 3">
    <name type="scientific">Suillus luteus UH-Slu-Lm8-n1</name>
    <dbReference type="NCBI Taxonomy" id="930992"/>
    <lineage>
        <taxon>Eukaryota</taxon>
        <taxon>Fungi</taxon>
        <taxon>Dikarya</taxon>
        <taxon>Basidiomycota</taxon>
        <taxon>Agaricomycotina</taxon>
        <taxon>Agaricomycetes</taxon>
        <taxon>Agaricomycetidae</taxon>
        <taxon>Boletales</taxon>
        <taxon>Suillineae</taxon>
        <taxon>Suillaceae</taxon>
        <taxon>Suillus</taxon>
    </lineage>
</organism>
<proteinExistence type="predicted"/>
<evidence type="ECO:0000313" key="3">
    <source>
        <dbReference type="Proteomes" id="UP000054485"/>
    </source>
</evidence>
<evidence type="ECO:0000256" key="1">
    <source>
        <dbReference type="SAM" id="MobiDB-lite"/>
    </source>
</evidence>
<dbReference type="OrthoDB" id="2678868at2759"/>
<feature type="compositionally biased region" description="Polar residues" evidence="1">
    <location>
        <begin position="78"/>
        <end position="90"/>
    </location>
</feature>
<reference evidence="3" key="2">
    <citation type="submission" date="2015-01" db="EMBL/GenBank/DDBJ databases">
        <title>Evolutionary Origins and Diversification of the Mycorrhizal Mutualists.</title>
        <authorList>
            <consortium name="DOE Joint Genome Institute"/>
            <consortium name="Mycorrhizal Genomics Consortium"/>
            <person name="Kohler A."/>
            <person name="Kuo A."/>
            <person name="Nagy L.G."/>
            <person name="Floudas D."/>
            <person name="Copeland A."/>
            <person name="Barry K.W."/>
            <person name="Cichocki N."/>
            <person name="Veneault-Fourrey C."/>
            <person name="LaButti K."/>
            <person name="Lindquist E.A."/>
            <person name="Lipzen A."/>
            <person name="Lundell T."/>
            <person name="Morin E."/>
            <person name="Murat C."/>
            <person name="Riley R."/>
            <person name="Ohm R."/>
            <person name="Sun H."/>
            <person name="Tunlid A."/>
            <person name="Henrissat B."/>
            <person name="Grigoriev I.V."/>
            <person name="Hibbett D.S."/>
            <person name="Martin F."/>
        </authorList>
    </citation>
    <scope>NUCLEOTIDE SEQUENCE [LARGE SCALE GENOMIC DNA]</scope>
    <source>
        <strain evidence="3">UH-Slu-Lm8-n1</strain>
    </source>
</reference>
<dbReference type="EMBL" id="KN835303">
    <property type="protein sequence ID" value="KIK40413.1"/>
    <property type="molecule type" value="Genomic_DNA"/>
</dbReference>
<accession>A0A0D0B9R1</accession>
<dbReference type="AlphaFoldDB" id="A0A0D0B9R1"/>
<dbReference type="Proteomes" id="UP000054485">
    <property type="component" value="Unassembled WGS sequence"/>
</dbReference>
<sequence length="484" mass="54100">MSVPSYYAQLVTVLGSQSPSSLMQPTGCGESQLSKVHLLPSVMTTPSASFEPISYDPANPKRRLTTTERSLHRLKPYSRTSSTSGTMQHESSSVASGSLVSDNGGAQKRTKKLALCDLPEEERPAVRWTRRRLVMDLLTTVGWPQNESESDKDTYLNEILSQANSMFRTKLVLSKELASLMNSAVTQFRSSLAEISEDLGHEFNIEPKDTSLTDVARKAFMQKRRSVLLDSSEGNRWNYFLNGEVINGENALLLMFSNPTVEKIHLLHLYASTYTPLRDEIFLKEITTTTLNMFSHVAAGVECGIDRIVDDALSGSGRIVRFTGEKYAHRQVFYMESVTRALLFSIHKESIPARFLDLHLRGLQLLRDKMGLTAPEHPIYVPQTMEELIRPLYPRTASQPLLQSSSAVLETPAQEELLSSHAGDLIASMSSTAVQPHTSSDFYYGSTSDSQSGPYYCEPHNEDEDLVIDDTKRMLNNLGRYWLG</sequence>
<keyword evidence="3" id="KW-1185">Reference proteome</keyword>
<dbReference type="HOGENOM" id="CLU_624343_0_0_1"/>